<proteinExistence type="predicted"/>
<keyword evidence="2" id="KW-1185">Reference proteome</keyword>
<dbReference type="InterPro" id="IPR014710">
    <property type="entry name" value="RmlC-like_jellyroll"/>
</dbReference>
<dbReference type="Proteomes" id="UP000248584">
    <property type="component" value="Unassembled WGS sequence"/>
</dbReference>
<sequence length="152" mass="17802">MRFRESNKIKEPYIINGGSVEDSRGSVIFVNDFDLKEIRRFYQISNCDTNFERGWQGHKIESRWFQSLKGTISLSLIAFEDYKKGDKVRCSLFELSCDKPQVLYVPPGYVSCIKAKTKEHCLGVFSNYSLNAIKDEVRFELDYFDTIIEKRQ</sequence>
<accession>A0ABX5PWF2</accession>
<dbReference type="SUPFAM" id="SSF51182">
    <property type="entry name" value="RmlC-like cupins"/>
    <property type="match status" value="1"/>
</dbReference>
<dbReference type="EMBL" id="QKZR01000004">
    <property type="protein sequence ID" value="PZX39204.1"/>
    <property type="molecule type" value="Genomic_DNA"/>
</dbReference>
<evidence type="ECO:0008006" key="3">
    <source>
        <dbReference type="Google" id="ProtNLM"/>
    </source>
</evidence>
<dbReference type="Gene3D" id="2.60.120.10">
    <property type="entry name" value="Jelly Rolls"/>
    <property type="match status" value="1"/>
</dbReference>
<comment type="caution">
    <text evidence="1">The sequence shown here is derived from an EMBL/GenBank/DDBJ whole genome shotgun (WGS) entry which is preliminary data.</text>
</comment>
<protein>
    <recommendedName>
        <fullName evidence="3">Sugar epimerase</fullName>
    </recommendedName>
</protein>
<reference evidence="1 2" key="1">
    <citation type="submission" date="2018-06" db="EMBL/GenBank/DDBJ databases">
        <title>Genomic Encyclopedia of Archaeal and Bacterial Type Strains, Phase II (KMG-II): from individual species to whole genera.</title>
        <authorList>
            <person name="Goeker M."/>
        </authorList>
    </citation>
    <scope>NUCLEOTIDE SEQUENCE [LARGE SCALE GENOMIC DNA]</scope>
    <source>
        <strain evidence="1 2">DSM 17205</strain>
    </source>
</reference>
<organism evidence="1 2">
    <name type="scientific">Nonlabens dokdonensis</name>
    <dbReference type="NCBI Taxonomy" id="328515"/>
    <lineage>
        <taxon>Bacteria</taxon>
        <taxon>Pseudomonadati</taxon>
        <taxon>Bacteroidota</taxon>
        <taxon>Flavobacteriia</taxon>
        <taxon>Flavobacteriales</taxon>
        <taxon>Flavobacteriaceae</taxon>
        <taxon>Nonlabens</taxon>
    </lineage>
</organism>
<dbReference type="RefSeq" id="WP_015364161.1">
    <property type="nucleotide sequence ID" value="NZ_QKZR01000004.1"/>
</dbReference>
<evidence type="ECO:0000313" key="1">
    <source>
        <dbReference type="EMBL" id="PZX39204.1"/>
    </source>
</evidence>
<dbReference type="InterPro" id="IPR011051">
    <property type="entry name" value="RmlC_Cupin_sf"/>
</dbReference>
<name>A0ABX5PWF2_9FLAO</name>
<evidence type="ECO:0000313" key="2">
    <source>
        <dbReference type="Proteomes" id="UP000248584"/>
    </source>
</evidence>
<gene>
    <name evidence="1" type="ORF">LX97_02570</name>
</gene>